<organism evidence="2 3">
    <name type="scientific">Sanghuangporus baumii</name>
    <name type="common">Phellinus baumii</name>
    <dbReference type="NCBI Taxonomy" id="108892"/>
    <lineage>
        <taxon>Eukaryota</taxon>
        <taxon>Fungi</taxon>
        <taxon>Dikarya</taxon>
        <taxon>Basidiomycota</taxon>
        <taxon>Agaricomycotina</taxon>
        <taxon>Agaricomycetes</taxon>
        <taxon>Hymenochaetales</taxon>
        <taxon>Hymenochaetaceae</taxon>
        <taxon>Sanghuangporus</taxon>
    </lineage>
</organism>
<dbReference type="AlphaFoldDB" id="A0A9Q5N3Q5"/>
<keyword evidence="3" id="KW-1185">Reference proteome</keyword>
<evidence type="ECO:0000313" key="3">
    <source>
        <dbReference type="Proteomes" id="UP000757232"/>
    </source>
</evidence>
<feature type="region of interest" description="Disordered" evidence="1">
    <location>
        <begin position="494"/>
        <end position="612"/>
    </location>
</feature>
<feature type="region of interest" description="Disordered" evidence="1">
    <location>
        <begin position="44"/>
        <end position="164"/>
    </location>
</feature>
<feature type="compositionally biased region" description="Polar residues" evidence="1">
    <location>
        <begin position="570"/>
        <end position="581"/>
    </location>
</feature>
<dbReference type="OrthoDB" id="2564267at2759"/>
<accession>A0A9Q5N3Q5</accession>
<gene>
    <name evidence="2" type="ORF">A7U60_g5447</name>
</gene>
<feature type="compositionally biased region" description="Basic and acidic residues" evidence="1">
    <location>
        <begin position="523"/>
        <end position="545"/>
    </location>
</feature>
<evidence type="ECO:0000256" key="1">
    <source>
        <dbReference type="SAM" id="MobiDB-lite"/>
    </source>
</evidence>
<dbReference type="EMBL" id="LNZH02000191">
    <property type="protein sequence ID" value="OCB87542.1"/>
    <property type="molecule type" value="Genomic_DNA"/>
</dbReference>
<feature type="compositionally biased region" description="Low complexity" evidence="1">
    <location>
        <begin position="883"/>
        <end position="892"/>
    </location>
</feature>
<dbReference type="Proteomes" id="UP000757232">
    <property type="component" value="Unassembled WGS sequence"/>
</dbReference>
<feature type="region of interest" description="Disordered" evidence="1">
    <location>
        <begin position="202"/>
        <end position="328"/>
    </location>
</feature>
<proteinExistence type="predicted"/>
<evidence type="ECO:0000313" key="2">
    <source>
        <dbReference type="EMBL" id="OCB87542.1"/>
    </source>
</evidence>
<feature type="region of interest" description="Disordered" evidence="1">
    <location>
        <begin position="641"/>
        <end position="909"/>
    </location>
</feature>
<name>A0A9Q5N3Q5_SANBA</name>
<comment type="caution">
    <text evidence="2">The sequence shown here is derived from an EMBL/GenBank/DDBJ whole genome shotgun (WGS) entry which is preliminary data.</text>
</comment>
<reference evidence="2" key="1">
    <citation type="submission" date="2016-06" db="EMBL/GenBank/DDBJ databases">
        <title>Draft Genome sequence of the fungus Inonotus baumii.</title>
        <authorList>
            <person name="Zhu H."/>
            <person name="Lin W."/>
        </authorList>
    </citation>
    <scope>NUCLEOTIDE SEQUENCE</scope>
    <source>
        <strain evidence="2">821</strain>
    </source>
</reference>
<feature type="region of interest" description="Disordered" evidence="1">
    <location>
        <begin position="383"/>
        <end position="418"/>
    </location>
</feature>
<sequence>MVAFSRWQLAAALLEYDNDTENPNAPRRNAYDSAIFVPLRKANTNIHDLKQPPPPQSPNLLGVKLPSESGLTSEAGRDTRRRSKSSVDLLHNPFGEDEEEEQEEEDLEVDLASWGLDSLMPDEKPSKKSRGGKGKAKSDVPANTVGVGRRPGADRPAHGRTMSMPLAEFGECGAFLDSEPSGRRNTISDPVNLAELGLVGKPGERQRFSPHPIIENLPVRPPLHSLSSYERGRDTVPFPTSGPSEVNAPGDSRPASRLNLLSEDEANPFSIPPPPPSRASRFDPKSVAHARTMSNTTRFSVGPQLDYNDENQAGYSHRAPSRASLLDSRTARDRRLSAASFGTRDMLDDDFQSAYGGEELPLRERRYSRLDLMRPKVLVMPSPLQTQSTAPEPVPKSTRTKDGFLDSTDGRPLPPGARASRMSMLVPSSVPVAANSFTPNPRLSLSASQLLFRNQLLVDGQRDVSYNDIDDGLERAKEDGEQIKIEVPEVPEVPAMPAQPLGPSLEEEVRRSRPPGKLFGRSLIDDLEARKQEMRGKQRVFKGDQRPSMMDRGSLNRSNTLLDPSALNAGPTSSRMPSQPDTALARRGSRNSKPLLAIDDNGQIAETSDAREMRMTQTKSVFGVDTLWEREMAKLKEIEAQEKIEQEQRNREIEEEERKWQEKEERKKSKKGKKKKGKDLSVELSPSPSSMAVSSSVSPRKEAAPSLSLPDIPTVTSRKRIAPPPDDFDSDNESSASEAAGHQDAALQEGLADQWVSDDEKRPAPVPTVELDKPCINLSFDDDSDEDVPLSVTLQRAAQKLNSPRSQPDDDSDEDRPLSMILLNKPSLASFKISSPSSGEPENKVFENGKSPSSLVPDDDDDDDNVPLGVRTSRIPAGASQVSGLSGLSGLSITGGKNNNEDDDDRPLSMHPAQIRKSQFQMLAQVQQQQQMLQAQMTNSMMFSHPPSMMFMMPPAAAQPPILPQAQPPIQDANKFSSVDKWRHHVAVEQS</sequence>
<feature type="compositionally biased region" description="Acidic residues" evidence="1">
    <location>
        <begin position="95"/>
        <end position="109"/>
    </location>
</feature>
<feature type="compositionally biased region" description="Basic and acidic residues" evidence="1">
    <location>
        <begin position="641"/>
        <end position="667"/>
    </location>
</feature>
<feature type="compositionally biased region" description="Polar residues" evidence="1">
    <location>
        <begin position="792"/>
        <end position="806"/>
    </location>
</feature>
<feature type="compositionally biased region" description="Basic residues" evidence="1">
    <location>
        <begin position="668"/>
        <end position="677"/>
    </location>
</feature>
<feature type="compositionally biased region" description="Low complexity" evidence="1">
    <location>
        <begin position="685"/>
        <end position="698"/>
    </location>
</feature>
<protein>
    <submittedName>
        <fullName evidence="2">Uncharacterized protein</fullName>
    </submittedName>
</protein>